<dbReference type="SUPFAM" id="SSF52029">
    <property type="entry name" value="GroEL apical domain-like"/>
    <property type="match status" value="1"/>
</dbReference>
<evidence type="ECO:0000256" key="3">
    <source>
        <dbReference type="ARBA" id="ARBA00022840"/>
    </source>
</evidence>
<keyword evidence="4 5" id="KW-0143">Chaperone</keyword>
<dbReference type="Proteomes" id="UP000054653">
    <property type="component" value="Unassembled WGS sequence"/>
</dbReference>
<sequence length="229" mass="25254">LHYLAKLKIMVIKDIEREDIRFVMTSLGCRPVASLDHFVPEALGYADLVEEIRLDSGERLIQFTGVQNPGKTASIVLRGSNRLVLDEAERSLHDALAVLRCLYKKKLLICGGGAPEMEVACRLRSLALENPGMLSFVFQSFADALEVIPYTLAENAGLRPIETITELRHRHVNGDSAAGINVRKGCITSMYEENVVQPALVTISALTLASEAVRSILKIDDILRATRDI</sequence>
<dbReference type="GO" id="GO:0140662">
    <property type="term" value="F:ATP-dependent protein folding chaperone"/>
    <property type="evidence" value="ECO:0007669"/>
    <property type="project" value="InterPro"/>
</dbReference>
<dbReference type="InterPro" id="IPR002423">
    <property type="entry name" value="Cpn60/GroEL/TCP-1"/>
</dbReference>
<dbReference type="PANTHER" id="PTHR11353">
    <property type="entry name" value="CHAPERONIN"/>
    <property type="match status" value="1"/>
</dbReference>
<dbReference type="Pfam" id="PF00118">
    <property type="entry name" value="Cpn60_TCP1"/>
    <property type="match status" value="1"/>
</dbReference>
<evidence type="ECO:0000256" key="2">
    <source>
        <dbReference type="ARBA" id="ARBA00022741"/>
    </source>
</evidence>
<feature type="non-terminal residue" evidence="6">
    <location>
        <position position="1"/>
    </location>
</feature>
<dbReference type="InterPro" id="IPR017998">
    <property type="entry name" value="Chaperone_TCP-1"/>
</dbReference>
<dbReference type="Gene3D" id="1.10.560.10">
    <property type="entry name" value="GroEL-like equatorial domain"/>
    <property type="match status" value="1"/>
</dbReference>
<keyword evidence="3 5" id="KW-0067">ATP-binding</keyword>
<dbReference type="Gene3D" id="3.30.260.10">
    <property type="entry name" value="TCP-1-like chaperonin intermediate domain"/>
    <property type="match status" value="1"/>
</dbReference>
<dbReference type="GO" id="GO:0005524">
    <property type="term" value="F:ATP binding"/>
    <property type="evidence" value="ECO:0007669"/>
    <property type="project" value="UniProtKB-KW"/>
</dbReference>
<organism evidence="6 7">
    <name type="scientific">Trichinella britovi</name>
    <name type="common">Parasitic roundworm</name>
    <dbReference type="NCBI Taxonomy" id="45882"/>
    <lineage>
        <taxon>Eukaryota</taxon>
        <taxon>Metazoa</taxon>
        <taxon>Ecdysozoa</taxon>
        <taxon>Nematoda</taxon>
        <taxon>Enoplea</taxon>
        <taxon>Dorylaimia</taxon>
        <taxon>Trichinellida</taxon>
        <taxon>Trichinellidae</taxon>
        <taxon>Trichinella</taxon>
    </lineage>
</organism>
<dbReference type="Gene3D" id="3.50.7.10">
    <property type="entry name" value="GroEL"/>
    <property type="match status" value="1"/>
</dbReference>
<keyword evidence="7" id="KW-1185">Reference proteome</keyword>
<accession>A0A0V1CNF7</accession>
<protein>
    <submittedName>
        <fullName evidence="6">T-complex protein 1 subunit delta</fullName>
    </submittedName>
</protein>
<evidence type="ECO:0000256" key="5">
    <source>
        <dbReference type="RuleBase" id="RU004187"/>
    </source>
</evidence>
<keyword evidence="2 5" id="KW-0547">Nucleotide-binding</keyword>
<name>A0A0V1CNF7_TRIBR</name>
<evidence type="ECO:0000256" key="1">
    <source>
        <dbReference type="ARBA" id="ARBA00008020"/>
    </source>
</evidence>
<evidence type="ECO:0000313" key="7">
    <source>
        <dbReference type="Proteomes" id="UP000054653"/>
    </source>
</evidence>
<dbReference type="OMA" id="HPAANMI"/>
<dbReference type="AlphaFoldDB" id="A0A0V1CNF7"/>
<proteinExistence type="inferred from homology"/>
<comment type="caution">
    <text evidence="6">The sequence shown here is derived from an EMBL/GenBank/DDBJ whole genome shotgun (WGS) entry which is preliminary data.</text>
</comment>
<evidence type="ECO:0000256" key="4">
    <source>
        <dbReference type="ARBA" id="ARBA00023186"/>
    </source>
</evidence>
<dbReference type="InterPro" id="IPR027409">
    <property type="entry name" value="GroEL-like_apical_dom_sf"/>
</dbReference>
<comment type="similarity">
    <text evidence="1 5">Belongs to the TCP-1 chaperonin family.</text>
</comment>
<gene>
    <name evidence="6" type="primary">cct-4</name>
    <name evidence="6" type="ORF">T03_10833</name>
</gene>
<dbReference type="EMBL" id="JYDI01000146">
    <property type="protein sequence ID" value="KRY50590.1"/>
    <property type="molecule type" value="Genomic_DNA"/>
</dbReference>
<reference evidence="6 7" key="1">
    <citation type="submission" date="2015-01" db="EMBL/GenBank/DDBJ databases">
        <title>Evolution of Trichinella species and genotypes.</title>
        <authorList>
            <person name="Korhonen P.K."/>
            <person name="Edoardo P."/>
            <person name="Giuseppe L.R."/>
            <person name="Gasser R.B."/>
        </authorList>
    </citation>
    <scope>NUCLEOTIDE SEQUENCE [LARGE SCALE GENOMIC DNA]</scope>
    <source>
        <strain evidence="6">ISS120</strain>
    </source>
</reference>
<dbReference type="PRINTS" id="PR00304">
    <property type="entry name" value="TCOMPLEXTCP1"/>
</dbReference>
<dbReference type="InterPro" id="IPR027410">
    <property type="entry name" value="TCP-1-like_intermed_sf"/>
</dbReference>
<dbReference type="InterPro" id="IPR027413">
    <property type="entry name" value="GROEL-like_equatorial_sf"/>
</dbReference>
<dbReference type="SUPFAM" id="SSF48592">
    <property type="entry name" value="GroEL equatorial domain-like"/>
    <property type="match status" value="1"/>
</dbReference>
<evidence type="ECO:0000313" key="6">
    <source>
        <dbReference type="EMBL" id="KRY50590.1"/>
    </source>
</evidence>